<feature type="region of interest" description="Disordered" evidence="1">
    <location>
        <begin position="78"/>
        <end position="140"/>
    </location>
</feature>
<evidence type="ECO:0000313" key="2">
    <source>
        <dbReference type="EMBL" id="KCV68699.1"/>
    </source>
</evidence>
<accession>A0A058Z325</accession>
<dbReference type="EMBL" id="KB932208">
    <property type="protein sequence ID" value="KCV68699.1"/>
    <property type="molecule type" value="Genomic_DNA"/>
</dbReference>
<feature type="compositionally biased region" description="Basic and acidic residues" evidence="1">
    <location>
        <begin position="1"/>
        <end position="14"/>
    </location>
</feature>
<evidence type="ECO:0000256" key="1">
    <source>
        <dbReference type="SAM" id="MobiDB-lite"/>
    </source>
</evidence>
<sequence>MLSRKRVGERERGGETQGQTGGWALARNKRGEDHMWTSTEWEEAEHAMHNRIRGSACTGGGNWEVRASPFCAIFPRREEGKPAGREGGGIVLNRGGGNLKGSLQRRGRGKRREEGGGGGRRSWGAGSGEKRLQPSRAAEI</sequence>
<protein>
    <submittedName>
        <fullName evidence="2">Uncharacterized protein</fullName>
    </submittedName>
</protein>
<reference evidence="2" key="1">
    <citation type="submission" date="2013-04" db="EMBL/GenBank/DDBJ databases">
        <title>The Genome Sequence of Fonticula alba ATCC 38817.</title>
        <authorList>
            <consortium name="The Broad Institute Genomics Platform"/>
            <person name="Russ C."/>
            <person name="Cuomo C."/>
            <person name="Burger G."/>
            <person name="Gray M.W."/>
            <person name="Holland P.W.H."/>
            <person name="King N."/>
            <person name="Lang F.B.F."/>
            <person name="Roger A.J."/>
            <person name="Ruiz-Trillo I."/>
            <person name="Brown M."/>
            <person name="Walker B."/>
            <person name="Young S."/>
            <person name="Zeng Q."/>
            <person name="Gargeya S."/>
            <person name="Fitzgerald M."/>
            <person name="Haas B."/>
            <person name="Abouelleil A."/>
            <person name="Allen A.W."/>
            <person name="Alvarado L."/>
            <person name="Arachchi H.M."/>
            <person name="Berlin A.M."/>
            <person name="Chapman S.B."/>
            <person name="Gainer-Dewar J."/>
            <person name="Goldberg J."/>
            <person name="Griggs A."/>
            <person name="Gujja S."/>
            <person name="Hansen M."/>
            <person name="Howarth C."/>
            <person name="Imamovic A."/>
            <person name="Ireland A."/>
            <person name="Larimer J."/>
            <person name="McCowan C."/>
            <person name="Murphy C."/>
            <person name="Pearson M."/>
            <person name="Poon T.W."/>
            <person name="Priest M."/>
            <person name="Roberts A."/>
            <person name="Saif S."/>
            <person name="Shea T."/>
            <person name="Sisk P."/>
            <person name="Sykes S."/>
            <person name="Wortman J."/>
            <person name="Nusbaum C."/>
            <person name="Birren B."/>
        </authorList>
    </citation>
    <scope>NUCLEOTIDE SEQUENCE [LARGE SCALE GENOMIC DNA]</scope>
    <source>
        <strain evidence="2">ATCC 38817</strain>
    </source>
</reference>
<feature type="region of interest" description="Disordered" evidence="1">
    <location>
        <begin position="1"/>
        <end position="35"/>
    </location>
</feature>
<keyword evidence="3" id="KW-1185">Reference proteome</keyword>
<dbReference type="AlphaFoldDB" id="A0A058Z325"/>
<dbReference type="GeneID" id="20529712"/>
<gene>
    <name evidence="2" type="ORF">H696_04987</name>
</gene>
<evidence type="ECO:0000313" key="3">
    <source>
        <dbReference type="Proteomes" id="UP000030693"/>
    </source>
</evidence>
<organism evidence="2">
    <name type="scientific">Fonticula alba</name>
    <name type="common">Slime mold</name>
    <dbReference type="NCBI Taxonomy" id="691883"/>
    <lineage>
        <taxon>Eukaryota</taxon>
        <taxon>Rotosphaerida</taxon>
        <taxon>Fonticulaceae</taxon>
        <taxon>Fonticula</taxon>
    </lineage>
</organism>
<feature type="compositionally biased region" description="Gly residues" evidence="1">
    <location>
        <begin position="85"/>
        <end position="99"/>
    </location>
</feature>
<dbReference type="RefSeq" id="XP_009497131.1">
    <property type="nucleotide sequence ID" value="XM_009498856.1"/>
</dbReference>
<dbReference type="Proteomes" id="UP000030693">
    <property type="component" value="Unassembled WGS sequence"/>
</dbReference>
<feature type="compositionally biased region" description="Basic and acidic residues" evidence="1">
    <location>
        <begin position="128"/>
        <end position="140"/>
    </location>
</feature>
<name>A0A058Z325_FONAL</name>
<feature type="compositionally biased region" description="Gly residues" evidence="1">
    <location>
        <begin position="116"/>
        <end position="127"/>
    </location>
</feature>
<proteinExistence type="predicted"/>